<accession>A0A9N9I2I2</accession>
<dbReference type="Proteomes" id="UP000789508">
    <property type="component" value="Unassembled WGS sequence"/>
</dbReference>
<proteinExistence type="predicted"/>
<gene>
    <name evidence="1" type="ORF">ALEPTO_LOCUS12118</name>
</gene>
<dbReference type="AlphaFoldDB" id="A0A9N9I2I2"/>
<name>A0A9N9I2I2_9GLOM</name>
<evidence type="ECO:0000313" key="1">
    <source>
        <dbReference type="EMBL" id="CAG8717114.1"/>
    </source>
</evidence>
<dbReference type="EMBL" id="CAJVPS010024706">
    <property type="protein sequence ID" value="CAG8717114.1"/>
    <property type="molecule type" value="Genomic_DNA"/>
</dbReference>
<comment type="caution">
    <text evidence="1">The sequence shown here is derived from an EMBL/GenBank/DDBJ whole genome shotgun (WGS) entry which is preliminary data.</text>
</comment>
<sequence>HQSVKYESIEYKFDQNCLIVKGENVDFTELQKDKDDNDDPMAKSE</sequence>
<protein>
    <submittedName>
        <fullName evidence="1">1998_t:CDS:1</fullName>
    </submittedName>
</protein>
<feature type="non-terminal residue" evidence="1">
    <location>
        <position position="1"/>
    </location>
</feature>
<organism evidence="1 2">
    <name type="scientific">Ambispora leptoticha</name>
    <dbReference type="NCBI Taxonomy" id="144679"/>
    <lineage>
        <taxon>Eukaryota</taxon>
        <taxon>Fungi</taxon>
        <taxon>Fungi incertae sedis</taxon>
        <taxon>Mucoromycota</taxon>
        <taxon>Glomeromycotina</taxon>
        <taxon>Glomeromycetes</taxon>
        <taxon>Archaeosporales</taxon>
        <taxon>Ambisporaceae</taxon>
        <taxon>Ambispora</taxon>
    </lineage>
</organism>
<evidence type="ECO:0000313" key="2">
    <source>
        <dbReference type="Proteomes" id="UP000789508"/>
    </source>
</evidence>
<keyword evidence="2" id="KW-1185">Reference proteome</keyword>
<reference evidence="1" key="1">
    <citation type="submission" date="2021-06" db="EMBL/GenBank/DDBJ databases">
        <authorList>
            <person name="Kallberg Y."/>
            <person name="Tangrot J."/>
            <person name="Rosling A."/>
        </authorList>
    </citation>
    <scope>NUCLEOTIDE SEQUENCE</scope>
    <source>
        <strain evidence="1">FL130A</strain>
    </source>
</reference>